<dbReference type="OrthoDB" id="6401453at2"/>
<dbReference type="AlphaFoldDB" id="A0A5C6Q6L7"/>
<sequence length="234" mass="25578">MSTILSNQEKTHNLTTKHQKIAIAMAMVISLSACGDTADKIIDKIDTNNSTKISYINALDDNTSFYLQSAIYNASVYEDQFKTIELMSAEVSKVIQHDWIDGANESVFAIENAITNGSRVSQKIDINKQADYWAVAWSMVDESKLAVFEKKAKNIADKYSVRLLTTSEMTVKQSFSNDNLAITEPGVVTASFDVEGCADLLVGGNEIDLCSIGIVGQSYLAIVSIDGQIVVVQE</sequence>
<dbReference type="EMBL" id="VOLT01000014">
    <property type="protein sequence ID" value="TWX64330.1"/>
    <property type="molecule type" value="Genomic_DNA"/>
</dbReference>
<reference evidence="1 2" key="1">
    <citation type="submission" date="2019-07" db="EMBL/GenBank/DDBJ databases">
        <title>Genomes of sea-ice associated Colwellia species.</title>
        <authorList>
            <person name="Bowman J.P."/>
        </authorList>
    </citation>
    <scope>NUCLEOTIDE SEQUENCE [LARGE SCALE GENOMIC DNA]</scope>
    <source>
        <strain evidence="1 2">ACAM 459</strain>
    </source>
</reference>
<dbReference type="RefSeq" id="WP_146791280.1">
    <property type="nucleotide sequence ID" value="NZ_VOLT01000014.1"/>
</dbReference>
<name>A0A5C6Q6L7_9GAMM</name>
<dbReference type="Proteomes" id="UP000321822">
    <property type="component" value="Unassembled WGS sequence"/>
</dbReference>
<keyword evidence="2" id="KW-1185">Reference proteome</keyword>
<organism evidence="1 2">
    <name type="scientific">Colwellia demingiae</name>
    <dbReference type="NCBI Taxonomy" id="89401"/>
    <lineage>
        <taxon>Bacteria</taxon>
        <taxon>Pseudomonadati</taxon>
        <taxon>Pseudomonadota</taxon>
        <taxon>Gammaproteobacteria</taxon>
        <taxon>Alteromonadales</taxon>
        <taxon>Colwelliaceae</taxon>
        <taxon>Colwellia</taxon>
    </lineage>
</organism>
<comment type="caution">
    <text evidence="1">The sequence shown here is derived from an EMBL/GenBank/DDBJ whole genome shotgun (WGS) entry which is preliminary data.</text>
</comment>
<accession>A0A5C6Q6L7</accession>
<evidence type="ECO:0000313" key="2">
    <source>
        <dbReference type="Proteomes" id="UP000321822"/>
    </source>
</evidence>
<evidence type="ECO:0000313" key="1">
    <source>
        <dbReference type="EMBL" id="TWX64330.1"/>
    </source>
</evidence>
<proteinExistence type="predicted"/>
<protein>
    <submittedName>
        <fullName evidence="1">Uncharacterized protein</fullName>
    </submittedName>
</protein>
<gene>
    <name evidence="1" type="ORF">ESZ36_20360</name>
</gene>